<name>A0AAU8GZN1_9BACT</name>
<dbReference type="InterPro" id="IPR010093">
    <property type="entry name" value="SinI_DNA-bd"/>
</dbReference>
<dbReference type="SUPFAM" id="SSF46955">
    <property type="entry name" value="Putative DNA-binding domain"/>
    <property type="match status" value="1"/>
</dbReference>
<feature type="domain" description="Helix-turn-helix" evidence="1">
    <location>
        <begin position="3"/>
        <end position="52"/>
    </location>
</feature>
<gene>
    <name evidence="2" type="ORF">V4D30_00890</name>
</gene>
<evidence type="ECO:0000259" key="1">
    <source>
        <dbReference type="Pfam" id="PF12728"/>
    </source>
</evidence>
<reference evidence="2" key="1">
    <citation type="submission" date="2024-01" db="EMBL/GenBank/DDBJ databases">
        <title>The first autotrophic representatives of the genus Thermodesulfovibrio.</title>
        <authorList>
            <person name="Maltseva A.I."/>
            <person name="Elcheninov A.G."/>
            <person name="Kublanov I.V."/>
            <person name="Lebedinsky A.V."/>
            <person name="Frolov E.N."/>
        </authorList>
    </citation>
    <scope>NUCLEOTIDE SEQUENCE</scope>
    <source>
        <strain evidence="2">3907-1M</strain>
    </source>
</reference>
<accession>A0AAU8GZN1</accession>
<evidence type="ECO:0000313" key="2">
    <source>
        <dbReference type="EMBL" id="XCH46849.1"/>
    </source>
</evidence>
<dbReference type="RefSeq" id="WP_353684372.1">
    <property type="nucleotide sequence ID" value="NZ_CP144373.1"/>
</dbReference>
<sequence length="54" mass="6524">MLVNIEKAAYMLSLKPEQLKRALKKEKIPHIRLTGRNYLFNVEDLKKWVEKRKN</sequence>
<dbReference type="GO" id="GO:0003677">
    <property type="term" value="F:DNA binding"/>
    <property type="evidence" value="ECO:0007669"/>
    <property type="project" value="InterPro"/>
</dbReference>
<proteinExistence type="predicted"/>
<dbReference type="InterPro" id="IPR041657">
    <property type="entry name" value="HTH_17"/>
</dbReference>
<protein>
    <submittedName>
        <fullName evidence="2">Helix-turn-helix domain-containing protein</fullName>
    </submittedName>
</protein>
<dbReference type="KEGG" id="taut:V4D30_00890"/>
<dbReference type="Pfam" id="PF12728">
    <property type="entry name" value="HTH_17"/>
    <property type="match status" value="1"/>
</dbReference>
<organism evidence="2">
    <name type="scientific">Thermodesulfovibrio autotrophicus</name>
    <dbReference type="NCBI Taxonomy" id="3118333"/>
    <lineage>
        <taxon>Bacteria</taxon>
        <taxon>Pseudomonadati</taxon>
        <taxon>Nitrospirota</taxon>
        <taxon>Thermodesulfovibrionia</taxon>
        <taxon>Thermodesulfovibrionales</taxon>
        <taxon>Thermodesulfovibrionaceae</taxon>
        <taxon>Thermodesulfovibrio</taxon>
    </lineage>
</organism>
<dbReference type="EMBL" id="CP144373">
    <property type="protein sequence ID" value="XCH46849.1"/>
    <property type="molecule type" value="Genomic_DNA"/>
</dbReference>
<dbReference type="NCBIfam" id="TIGR01764">
    <property type="entry name" value="excise"/>
    <property type="match status" value="1"/>
</dbReference>
<dbReference type="InterPro" id="IPR009061">
    <property type="entry name" value="DNA-bd_dom_put_sf"/>
</dbReference>
<dbReference type="AlphaFoldDB" id="A0AAU8GZN1"/>